<sequence length="214" mass="24602">MKFNFQDFLLKEQQKPYYQLLMLKLSSTEYLPSKENWFFALEDFDFDNLNVVILGQDPYHTKGVAHGLAFSSLATNTPPSLRNIFDCIKKDYPKTVFASNNLTNWKNQGVLLLNPILTVSPSKPLSHKNLGWETFSLNLLKTLVNQYSNIIFVILGKNSLDFLSSIDLKNQITLKTSHPSPFSAHLGFNDSHIFKKINQYLIKLNKKPIDWSTK</sequence>
<comment type="catalytic activity">
    <reaction evidence="1 8">
        <text>Hydrolyzes single-stranded DNA or mismatched double-stranded DNA and polynucleotides, releasing free uracil.</text>
        <dbReference type="EC" id="3.2.2.27"/>
    </reaction>
</comment>
<comment type="subcellular location">
    <subcellularLocation>
        <location evidence="8">Cytoplasm</location>
    </subcellularLocation>
</comment>
<dbReference type="Proteomes" id="UP000250218">
    <property type="component" value="Chromosome"/>
</dbReference>
<keyword evidence="8" id="KW-0963">Cytoplasm</keyword>
<dbReference type="PANTHER" id="PTHR11264:SF0">
    <property type="entry name" value="URACIL-DNA GLYCOSYLASE"/>
    <property type="match status" value="1"/>
</dbReference>
<keyword evidence="5 8" id="KW-0227">DNA damage</keyword>
<dbReference type="SMART" id="SM00986">
    <property type="entry name" value="UDG"/>
    <property type="match status" value="1"/>
</dbReference>
<comment type="function">
    <text evidence="2 8">Excises uracil residues from the DNA which can arise as a result of misincorporation of dUMP residues by DNA polymerase or due to deamination of cytosine.</text>
</comment>
<accession>A0A2Z4NCU6</accession>
<dbReference type="InterPro" id="IPR036895">
    <property type="entry name" value="Uracil-DNA_glycosylase-like_sf"/>
</dbReference>
<dbReference type="KEGG" id="mane:DP065_00970"/>
<evidence type="ECO:0000259" key="9">
    <source>
        <dbReference type="SMART" id="SM00986"/>
    </source>
</evidence>
<protein>
    <recommendedName>
        <fullName evidence="4 8">Uracil-DNA glycosylase</fullName>
        <shortName evidence="8">UDG</shortName>
        <ecNumber evidence="4 8">3.2.2.27</ecNumber>
    </recommendedName>
</protein>
<evidence type="ECO:0000256" key="4">
    <source>
        <dbReference type="ARBA" id="ARBA00012030"/>
    </source>
</evidence>
<evidence type="ECO:0000256" key="7">
    <source>
        <dbReference type="ARBA" id="ARBA00023204"/>
    </source>
</evidence>
<proteinExistence type="inferred from homology"/>
<gene>
    <name evidence="8" type="primary">ung</name>
    <name evidence="10" type="ORF">DP065_00970</name>
</gene>
<dbReference type="NCBIfam" id="TIGR00628">
    <property type="entry name" value="ung"/>
    <property type="match status" value="1"/>
</dbReference>
<evidence type="ECO:0000256" key="1">
    <source>
        <dbReference type="ARBA" id="ARBA00001400"/>
    </source>
</evidence>
<dbReference type="HAMAP" id="MF_00148">
    <property type="entry name" value="UDG"/>
    <property type="match status" value="1"/>
</dbReference>
<keyword evidence="7 8" id="KW-0234">DNA repair</keyword>
<dbReference type="GO" id="GO:0097510">
    <property type="term" value="P:base-excision repair, AP site formation via deaminated base removal"/>
    <property type="evidence" value="ECO:0007669"/>
    <property type="project" value="TreeGrafter"/>
</dbReference>
<dbReference type="Gene3D" id="3.40.470.10">
    <property type="entry name" value="Uracil-DNA glycosylase-like domain"/>
    <property type="match status" value="1"/>
</dbReference>
<dbReference type="EC" id="3.2.2.27" evidence="4 8"/>
<dbReference type="PANTHER" id="PTHR11264">
    <property type="entry name" value="URACIL-DNA GLYCOSYLASE"/>
    <property type="match status" value="1"/>
</dbReference>
<reference evidence="11" key="1">
    <citation type="submission" date="2018-06" db="EMBL/GenBank/DDBJ databases">
        <title>Complete genome sequences of Mycoplasma anatis, M. anseris and M. cloacale type strains.</title>
        <authorList>
            <person name="Grozner D."/>
            <person name="Forro B."/>
            <person name="Sulyok K.M."/>
            <person name="Marton S."/>
            <person name="Kreizinger Z."/>
            <person name="Banyai K."/>
            <person name="Gyuranecz M."/>
        </authorList>
    </citation>
    <scope>NUCLEOTIDE SEQUENCE [LARGE SCALE GENOMIC DNA]</scope>
    <source>
        <strain evidence="11">ATCC 49234</strain>
    </source>
</reference>
<dbReference type="CDD" id="cd10027">
    <property type="entry name" value="UDG-F1-like"/>
    <property type="match status" value="1"/>
</dbReference>
<organism evidence="10 11">
    <name type="scientific">[Mycoplasma] anseris</name>
    <dbReference type="NCBI Taxonomy" id="92400"/>
    <lineage>
        <taxon>Bacteria</taxon>
        <taxon>Bacillati</taxon>
        <taxon>Mycoplasmatota</taxon>
        <taxon>Mycoplasmoidales</taxon>
        <taxon>Metamycoplasmataceae</taxon>
        <taxon>Metamycoplasma</taxon>
    </lineage>
</organism>
<evidence type="ECO:0000256" key="8">
    <source>
        <dbReference type="HAMAP-Rule" id="MF_00148"/>
    </source>
</evidence>
<dbReference type="SUPFAM" id="SSF52141">
    <property type="entry name" value="Uracil-DNA glycosylase-like"/>
    <property type="match status" value="1"/>
</dbReference>
<feature type="active site" description="Proton acceptor" evidence="8">
    <location>
        <position position="57"/>
    </location>
</feature>
<evidence type="ECO:0000256" key="2">
    <source>
        <dbReference type="ARBA" id="ARBA00002631"/>
    </source>
</evidence>
<comment type="similarity">
    <text evidence="3 8">Belongs to the uracil-DNA glycosylase (UDG) superfamily. UNG family.</text>
</comment>
<dbReference type="NCBIfam" id="NF003588">
    <property type="entry name" value="PRK05254.1-1"/>
    <property type="match status" value="1"/>
</dbReference>
<dbReference type="RefSeq" id="WP_033178730.1">
    <property type="nucleotide sequence ID" value="NZ_CP030140.1"/>
</dbReference>
<keyword evidence="10" id="KW-0326">Glycosidase</keyword>
<evidence type="ECO:0000256" key="6">
    <source>
        <dbReference type="ARBA" id="ARBA00022801"/>
    </source>
</evidence>
<dbReference type="GO" id="GO:0005737">
    <property type="term" value="C:cytoplasm"/>
    <property type="evidence" value="ECO:0007669"/>
    <property type="project" value="UniProtKB-SubCell"/>
</dbReference>
<dbReference type="SMART" id="SM00987">
    <property type="entry name" value="UreE_C"/>
    <property type="match status" value="1"/>
</dbReference>
<evidence type="ECO:0000256" key="5">
    <source>
        <dbReference type="ARBA" id="ARBA00022763"/>
    </source>
</evidence>
<dbReference type="InterPro" id="IPR005122">
    <property type="entry name" value="Uracil-DNA_glycosylase-like"/>
</dbReference>
<evidence type="ECO:0000256" key="3">
    <source>
        <dbReference type="ARBA" id="ARBA00008184"/>
    </source>
</evidence>
<dbReference type="GO" id="GO:0004844">
    <property type="term" value="F:uracil DNA N-glycosylase activity"/>
    <property type="evidence" value="ECO:0007669"/>
    <property type="project" value="UniProtKB-UniRule"/>
</dbReference>
<keyword evidence="6 8" id="KW-0378">Hydrolase</keyword>
<evidence type="ECO:0000313" key="11">
    <source>
        <dbReference type="Proteomes" id="UP000250218"/>
    </source>
</evidence>
<dbReference type="Pfam" id="PF03167">
    <property type="entry name" value="UDG"/>
    <property type="match status" value="1"/>
</dbReference>
<feature type="domain" description="Uracil-DNA glycosylase-like" evidence="9">
    <location>
        <begin position="42"/>
        <end position="201"/>
    </location>
</feature>
<evidence type="ECO:0000313" key="10">
    <source>
        <dbReference type="EMBL" id="AWX69327.1"/>
    </source>
</evidence>
<dbReference type="EMBL" id="CP030140">
    <property type="protein sequence ID" value="AWX69327.1"/>
    <property type="molecule type" value="Genomic_DNA"/>
</dbReference>
<dbReference type="AlphaFoldDB" id="A0A2Z4NCU6"/>
<dbReference type="InterPro" id="IPR002043">
    <property type="entry name" value="UDG_fam1"/>
</dbReference>
<keyword evidence="11" id="KW-1185">Reference proteome</keyword>
<dbReference type="NCBIfam" id="NF003592">
    <property type="entry name" value="PRK05254.1-5"/>
    <property type="match status" value="1"/>
</dbReference>
<name>A0A2Z4NCU6_9BACT</name>